<reference evidence="2 3" key="2">
    <citation type="submission" date="2018-11" db="EMBL/GenBank/DDBJ databases">
        <authorList>
            <consortium name="Pathogen Informatics"/>
        </authorList>
    </citation>
    <scope>NUCLEOTIDE SEQUENCE [LARGE SCALE GENOMIC DNA]</scope>
</reference>
<name>A0A183TZP6_TOXCA</name>
<proteinExistence type="predicted"/>
<evidence type="ECO:0000313" key="4">
    <source>
        <dbReference type="WBParaSite" id="TCNE_0000171501-mRNA-1"/>
    </source>
</evidence>
<sequence length="448" mass="50582">MFRATKGGAESLGRFGEMFGMGKGSTGSSSESPTEKLAVLAKEFSRRERDGQGRLAFKLPLSLLENRINVEFKTQAKMGKNAQIEVIAYSTGSIYARLSAEWDKTSPIKPPAKHFTLKITPCYTELYNVSKKTPPLRESTEFADAELPQYEDEMKKMAWEAMCHNIECEFIAFSKIPRTYSLKVPIGYSARFLEADLTDPGVIIFEDFDKTAPFPITANLSLEALKSIVIALADIHAACLDNPPDWSQWAYPDYGHLNASQFMPAVAAIKNSDPMLFGQLFDRIHDVIKTCLNEHYGDDKKEKMHPPVLAHGFLNPSNLRWKKNEQDEITEEFAYIINWQGVHPGSFCEDLAYLLSTSASPETRRNDVDTLIELYVTQLEQNIAQVPFTVEQLKTSLKHHFRFEALRALLPLADYLVESSKNGTADNMNLLMRAKCLVEDLLLPEYDN</sequence>
<accession>A0A183TZP6</accession>
<dbReference type="Gene3D" id="3.90.1200.10">
    <property type="match status" value="1"/>
</dbReference>
<dbReference type="InterPro" id="IPR011009">
    <property type="entry name" value="Kinase-like_dom_sf"/>
</dbReference>
<dbReference type="SMART" id="SM00587">
    <property type="entry name" value="CHK"/>
    <property type="match status" value="1"/>
</dbReference>
<dbReference type="InterPro" id="IPR015897">
    <property type="entry name" value="CHK_kinase-like"/>
</dbReference>
<dbReference type="AlphaFoldDB" id="A0A183TZP6"/>
<dbReference type="InterPro" id="IPR012877">
    <property type="entry name" value="Dhs-27"/>
</dbReference>
<dbReference type="WBParaSite" id="TCNE_0000171501-mRNA-1">
    <property type="protein sequence ID" value="TCNE_0000171501-mRNA-1"/>
    <property type="gene ID" value="TCNE_0000171501"/>
</dbReference>
<protein>
    <submittedName>
        <fullName evidence="4">CHK domain-containing protein</fullName>
    </submittedName>
</protein>
<evidence type="ECO:0000259" key="1">
    <source>
        <dbReference type="SMART" id="SM00587"/>
    </source>
</evidence>
<evidence type="ECO:0000313" key="2">
    <source>
        <dbReference type="EMBL" id="VDM26718.1"/>
    </source>
</evidence>
<keyword evidence="3" id="KW-1185">Reference proteome</keyword>
<dbReference type="Pfam" id="PF07914">
    <property type="entry name" value="DUF1679"/>
    <property type="match status" value="1"/>
</dbReference>
<dbReference type="PANTHER" id="PTHR23020:SF41">
    <property type="entry name" value="AMINOGLYCOSIDE PHOSPHOTRANSFERASE DOMAIN-CONTAINING PROTEIN"/>
    <property type="match status" value="1"/>
</dbReference>
<dbReference type="EMBL" id="UYWY01001407">
    <property type="protein sequence ID" value="VDM26718.1"/>
    <property type="molecule type" value="Genomic_DNA"/>
</dbReference>
<feature type="domain" description="CHK kinase-like" evidence="1">
    <location>
        <begin position="203"/>
        <end position="385"/>
    </location>
</feature>
<gene>
    <name evidence="2" type="ORF">TCNE_LOCUS1716</name>
</gene>
<dbReference type="SUPFAM" id="SSF56112">
    <property type="entry name" value="Protein kinase-like (PK-like)"/>
    <property type="match status" value="1"/>
</dbReference>
<organism evidence="3 4">
    <name type="scientific">Toxocara canis</name>
    <name type="common">Canine roundworm</name>
    <dbReference type="NCBI Taxonomy" id="6265"/>
    <lineage>
        <taxon>Eukaryota</taxon>
        <taxon>Metazoa</taxon>
        <taxon>Ecdysozoa</taxon>
        <taxon>Nematoda</taxon>
        <taxon>Chromadorea</taxon>
        <taxon>Rhabditida</taxon>
        <taxon>Spirurina</taxon>
        <taxon>Ascaridomorpha</taxon>
        <taxon>Ascaridoidea</taxon>
        <taxon>Toxocaridae</taxon>
        <taxon>Toxocara</taxon>
    </lineage>
</organism>
<reference evidence="4" key="1">
    <citation type="submission" date="2016-06" db="UniProtKB">
        <authorList>
            <consortium name="WormBaseParasite"/>
        </authorList>
    </citation>
    <scope>IDENTIFICATION</scope>
</reference>
<evidence type="ECO:0000313" key="3">
    <source>
        <dbReference type="Proteomes" id="UP000050794"/>
    </source>
</evidence>
<dbReference type="Proteomes" id="UP000050794">
    <property type="component" value="Unassembled WGS sequence"/>
</dbReference>
<dbReference type="InterPro" id="IPR052961">
    <property type="entry name" value="Oxido-Kinase-like_Enzymes"/>
</dbReference>
<dbReference type="PANTHER" id="PTHR23020">
    <property type="entry name" value="UNCHARACTERIZED NUCLEAR HORMONE RECEPTOR-RELATED"/>
    <property type="match status" value="1"/>
</dbReference>